<dbReference type="PRINTS" id="PR00205">
    <property type="entry name" value="CADHERIN"/>
</dbReference>
<protein>
    <recommendedName>
        <fullName evidence="13">Cadherin domain-containing protein</fullName>
    </recommendedName>
</protein>
<dbReference type="GO" id="GO:0005886">
    <property type="term" value="C:plasma membrane"/>
    <property type="evidence" value="ECO:0007669"/>
    <property type="project" value="UniProtKB-SubCell"/>
</dbReference>
<dbReference type="Proteomes" id="UP001497525">
    <property type="component" value="Unassembled WGS sequence"/>
</dbReference>
<keyword evidence="7" id="KW-0130">Cell adhesion</keyword>
<dbReference type="PANTHER" id="PTHR24026">
    <property type="entry name" value="FAT ATYPICAL CADHERIN-RELATED"/>
    <property type="match status" value="1"/>
</dbReference>
<evidence type="ECO:0000313" key="15">
    <source>
        <dbReference type="Proteomes" id="UP001497525"/>
    </source>
</evidence>
<dbReference type="FunFam" id="2.60.40.60:FF:000092">
    <property type="entry name" value="Protocadherin 8"/>
    <property type="match status" value="1"/>
</dbReference>
<keyword evidence="2" id="KW-1003">Cell membrane</keyword>
<evidence type="ECO:0000256" key="6">
    <source>
        <dbReference type="ARBA" id="ARBA00022837"/>
    </source>
</evidence>
<keyword evidence="5" id="KW-0677">Repeat</keyword>
<dbReference type="PROSITE" id="PS00232">
    <property type="entry name" value="CADHERIN_1"/>
    <property type="match status" value="3"/>
</dbReference>
<keyword evidence="6 11" id="KW-0106">Calcium</keyword>
<comment type="caution">
    <text evidence="14">The sequence shown here is derived from an EMBL/GenBank/DDBJ whole genome shotgun (WGS) entry which is preliminary data.</text>
</comment>
<dbReference type="EMBL" id="CAXLJL010000267">
    <property type="protein sequence ID" value="CAL5135472.1"/>
    <property type="molecule type" value="Genomic_DNA"/>
</dbReference>
<accession>A0AAV2TJA3</accession>
<evidence type="ECO:0000256" key="12">
    <source>
        <dbReference type="SAM" id="Phobius"/>
    </source>
</evidence>
<evidence type="ECO:0000259" key="13">
    <source>
        <dbReference type="PROSITE" id="PS50268"/>
    </source>
</evidence>
<feature type="domain" description="Cadherin" evidence="13">
    <location>
        <begin position="366"/>
        <end position="474"/>
    </location>
</feature>
<dbReference type="FunFam" id="2.60.40.60:FF:000004">
    <property type="entry name" value="Protocadherin 1 gamma 2"/>
    <property type="match status" value="1"/>
</dbReference>
<dbReference type="GO" id="GO:0007156">
    <property type="term" value="P:homophilic cell adhesion via plasma membrane adhesion molecules"/>
    <property type="evidence" value="ECO:0007669"/>
    <property type="project" value="InterPro"/>
</dbReference>
<dbReference type="FunFam" id="2.60.40.60:FF:000020">
    <property type="entry name" value="Dachsous cadherin-related 1b"/>
    <property type="match status" value="2"/>
</dbReference>
<evidence type="ECO:0000313" key="14">
    <source>
        <dbReference type="EMBL" id="CAL5135472.1"/>
    </source>
</evidence>
<sequence length="1015" mass="111680">MNDRETDFSGSREQNRAKQLTFTLQDTSYFDFDPAIPNRLVVRNRLDRDTDRKLCTEGGWPEVCSWSGVVFVSDGRLLSLRVVVRDMNDNTPSWPIKERDGTAVLHVSVTENCPLGTTVDLPLASDPDIGENSIVRYEMALSESSEPKPSAFEIISASGPGGVKHKLVVRGQLDREQTSSYQLRIAAVDGGGNRGYAQLIVHVTDENDNVPIFTHLSYRSNGSSRHDDHAAFVITVDEDLPVGTRLPKHPVATDADEGDFGQVTYGFALSTSDVVKRDFTIDSESGAIIVRSPLDYDIGGLSQYQFVMIAHDQGSPPLTATATVVINVLDKNDNAPIITVTPTVLTGIRVGLLPGDQGKQTALRPEDDRKKLRLVENSPAGQMIATITVHDPDANENGKFTCQLGKTNELRLTYLKNLGKLSVYQLTSSRPVDREIQSEVRVTLRCRDHGIRSQSTTELLTVYIIDVNDNAPKFPNKHYIFQIPEGKDIGQVIGRLMAFDPDFGRNSQLSYSIGWSANEQGPNPFSLNSKGELLARSILDRESRPEGYQFTVIAEDGGHPRLSGSTNVEVVLIDVNDCSPVFAKEIYNFTVEEEIHPNRSDNYVIGQVKATDCDIGNNAQITYFLKPFEAPFKASGILILHVKRQTSSDLLAKNTTSFEISNEGYVSTTRTIDRERQSSFLLTVVAVDSPQSNDKRLTAKATVHVSVVDVNDHDPVFLRPPFENGTNVLKLSMHEPPGHLITWLEATDDDEGQNADIRYRLLNEQQMDMFELHPQTGKLYLRKEITAADLGVVTMDVIAVDNGAKTRTASATIRIEIADIPSVQPVELTVMKGLTSSHQPSGNWLNGVTTGANRFIITCIVLITLVICAILIAVIFLVSRGGCRPFIKRADRMCISDKNPNHGTAISIVQPGSHKEQKYISAMRDGISLEQKPTSNEMLSVSSCAVGDTFNFGVSPDGSYPINTADRCCYDKFYADQKEHCALMKLRSIGKDSAAEESTGQKSDASFMQMAALSG</sequence>
<dbReference type="SUPFAM" id="SSF49313">
    <property type="entry name" value="Cadherin-like"/>
    <property type="match status" value="6"/>
</dbReference>
<keyword evidence="10" id="KW-0325">Glycoprotein</keyword>
<dbReference type="SMART" id="SM00112">
    <property type="entry name" value="CA"/>
    <property type="match status" value="6"/>
</dbReference>
<evidence type="ECO:0000256" key="8">
    <source>
        <dbReference type="ARBA" id="ARBA00022989"/>
    </source>
</evidence>
<feature type="domain" description="Cadherin" evidence="13">
    <location>
        <begin position="583"/>
        <end position="717"/>
    </location>
</feature>
<dbReference type="InterPro" id="IPR015919">
    <property type="entry name" value="Cadherin-like_sf"/>
</dbReference>
<keyword evidence="9 12" id="KW-0472">Membrane</keyword>
<dbReference type="GO" id="GO:0005509">
    <property type="term" value="F:calcium ion binding"/>
    <property type="evidence" value="ECO:0007669"/>
    <property type="project" value="UniProtKB-UniRule"/>
</dbReference>
<name>A0AAV2TJA3_CALDB</name>
<dbReference type="Pfam" id="PF00028">
    <property type="entry name" value="Cadherin"/>
    <property type="match status" value="5"/>
</dbReference>
<evidence type="ECO:0000256" key="3">
    <source>
        <dbReference type="ARBA" id="ARBA00022692"/>
    </source>
</evidence>
<keyword evidence="8 12" id="KW-1133">Transmembrane helix</keyword>
<evidence type="ECO:0000256" key="4">
    <source>
        <dbReference type="ARBA" id="ARBA00022729"/>
    </source>
</evidence>
<organism evidence="14 15">
    <name type="scientific">Calicophoron daubneyi</name>
    <name type="common">Rumen fluke</name>
    <name type="synonym">Paramphistomum daubneyi</name>
    <dbReference type="NCBI Taxonomy" id="300641"/>
    <lineage>
        <taxon>Eukaryota</taxon>
        <taxon>Metazoa</taxon>
        <taxon>Spiralia</taxon>
        <taxon>Lophotrochozoa</taxon>
        <taxon>Platyhelminthes</taxon>
        <taxon>Trematoda</taxon>
        <taxon>Digenea</taxon>
        <taxon>Plagiorchiida</taxon>
        <taxon>Pronocephalata</taxon>
        <taxon>Paramphistomoidea</taxon>
        <taxon>Paramphistomidae</taxon>
        <taxon>Calicophoron</taxon>
    </lineage>
</organism>
<dbReference type="CDD" id="cd11304">
    <property type="entry name" value="Cadherin_repeat"/>
    <property type="match status" value="6"/>
</dbReference>
<evidence type="ECO:0000256" key="7">
    <source>
        <dbReference type="ARBA" id="ARBA00022889"/>
    </source>
</evidence>
<feature type="domain" description="Cadherin" evidence="13">
    <location>
        <begin position="723"/>
        <end position="827"/>
    </location>
</feature>
<feature type="transmembrane region" description="Helical" evidence="12">
    <location>
        <begin position="855"/>
        <end position="879"/>
    </location>
</feature>
<comment type="subcellular location">
    <subcellularLocation>
        <location evidence="1">Cell membrane</location>
        <topology evidence="1">Single-pass type I membrane protein</topology>
    </subcellularLocation>
</comment>
<dbReference type="PANTHER" id="PTHR24026:SF133">
    <property type="entry name" value="CADHERIN-RELATED FAMILY MEMBER 2"/>
    <property type="match status" value="1"/>
</dbReference>
<evidence type="ECO:0000256" key="10">
    <source>
        <dbReference type="ARBA" id="ARBA00023180"/>
    </source>
</evidence>
<keyword evidence="4" id="KW-0732">Signal</keyword>
<dbReference type="AlphaFoldDB" id="A0AAV2TJA3"/>
<evidence type="ECO:0000256" key="5">
    <source>
        <dbReference type="ARBA" id="ARBA00022737"/>
    </source>
</evidence>
<feature type="domain" description="Cadherin" evidence="13">
    <location>
        <begin position="228"/>
        <end position="338"/>
    </location>
</feature>
<feature type="domain" description="Cadherin" evidence="13">
    <location>
        <begin position="475"/>
        <end position="582"/>
    </location>
</feature>
<evidence type="ECO:0000256" key="2">
    <source>
        <dbReference type="ARBA" id="ARBA00022475"/>
    </source>
</evidence>
<dbReference type="InterPro" id="IPR020894">
    <property type="entry name" value="Cadherin_CS"/>
</dbReference>
<dbReference type="PROSITE" id="PS50268">
    <property type="entry name" value="CADHERIN_2"/>
    <property type="match status" value="6"/>
</dbReference>
<evidence type="ECO:0000256" key="1">
    <source>
        <dbReference type="ARBA" id="ARBA00004251"/>
    </source>
</evidence>
<evidence type="ECO:0000256" key="9">
    <source>
        <dbReference type="ARBA" id="ARBA00023136"/>
    </source>
</evidence>
<proteinExistence type="predicted"/>
<keyword evidence="3 12" id="KW-0812">Transmembrane</keyword>
<dbReference type="InterPro" id="IPR002126">
    <property type="entry name" value="Cadherin-like_dom"/>
</dbReference>
<feature type="domain" description="Cadherin" evidence="13">
    <location>
        <begin position="101"/>
        <end position="213"/>
    </location>
</feature>
<reference evidence="14" key="1">
    <citation type="submission" date="2024-06" db="EMBL/GenBank/DDBJ databases">
        <authorList>
            <person name="Liu X."/>
            <person name="Lenzi L."/>
            <person name="Haldenby T S."/>
            <person name="Uol C."/>
        </authorList>
    </citation>
    <scope>NUCLEOTIDE SEQUENCE</scope>
</reference>
<dbReference type="Gene3D" id="2.60.40.60">
    <property type="entry name" value="Cadherins"/>
    <property type="match status" value="6"/>
</dbReference>
<evidence type="ECO:0000256" key="11">
    <source>
        <dbReference type="PROSITE-ProRule" id="PRU00043"/>
    </source>
</evidence>
<gene>
    <name evidence="14" type="ORF">CDAUBV1_LOCUS9611</name>
</gene>